<keyword evidence="2" id="KW-1185">Reference proteome</keyword>
<dbReference type="RefSeq" id="WP_183404638.1">
    <property type="nucleotide sequence ID" value="NZ_JACHGG010000005.1"/>
</dbReference>
<gene>
    <name evidence="1" type="ORF">HNQ93_003437</name>
</gene>
<proteinExistence type="predicted"/>
<accession>A0A7W9WCZ6</accession>
<comment type="caution">
    <text evidence="1">The sequence shown here is derived from an EMBL/GenBank/DDBJ whole genome shotgun (WGS) entry which is preliminary data.</text>
</comment>
<name>A0A7W9WCZ6_9BACT</name>
<dbReference type="Proteomes" id="UP000532746">
    <property type="component" value="Unassembled WGS sequence"/>
</dbReference>
<reference evidence="1 2" key="1">
    <citation type="submission" date="2020-08" db="EMBL/GenBank/DDBJ databases">
        <title>Genomic Encyclopedia of Type Strains, Phase IV (KMG-IV): sequencing the most valuable type-strain genomes for metagenomic binning, comparative biology and taxonomic classification.</title>
        <authorList>
            <person name="Goeker M."/>
        </authorList>
    </citation>
    <scope>NUCLEOTIDE SEQUENCE [LARGE SCALE GENOMIC DNA]</scope>
    <source>
        <strain evidence="1 2">DSM 26718</strain>
    </source>
</reference>
<evidence type="ECO:0000313" key="1">
    <source>
        <dbReference type="EMBL" id="MBB6060563.1"/>
    </source>
</evidence>
<protein>
    <submittedName>
        <fullName evidence="1">Uncharacterized protein</fullName>
    </submittedName>
</protein>
<dbReference type="EMBL" id="JACHGG010000005">
    <property type="protein sequence ID" value="MBB6060563.1"/>
    <property type="molecule type" value="Genomic_DNA"/>
</dbReference>
<organism evidence="1 2">
    <name type="scientific">Hymenobacter luteus</name>
    <dbReference type="NCBI Taxonomy" id="1411122"/>
    <lineage>
        <taxon>Bacteria</taxon>
        <taxon>Pseudomonadati</taxon>
        <taxon>Bacteroidota</taxon>
        <taxon>Cytophagia</taxon>
        <taxon>Cytophagales</taxon>
        <taxon>Hymenobacteraceae</taxon>
        <taxon>Hymenobacter</taxon>
    </lineage>
</organism>
<sequence length="46" mass="4865">MITVETLTQELQEQQVELIVGGMMVADSSIGSWSISGPGPSWSDLG</sequence>
<evidence type="ECO:0000313" key="2">
    <source>
        <dbReference type="Proteomes" id="UP000532746"/>
    </source>
</evidence>
<dbReference type="AlphaFoldDB" id="A0A7W9WCZ6"/>